<sequence>MESDKYLNLTKQGESTEWYSEEFICNSLISFLKKNGYKIHEEKPKNLTGKSEKIVTVSKFFTKEIIGIKGLKPSNERNSLLKVLDKNDSSQAKSWFHESLFNSFINFGKYYSDENADGAMALPNVYRYKAIIETVQDYFTSNDLYFKVYMVNENGDVDVINLNDKDKTHP</sequence>
<comment type="caution">
    <text evidence="1">The sequence shown here is derived from an EMBL/GenBank/DDBJ whole genome shotgun (WGS) entry which is preliminary data.</text>
</comment>
<evidence type="ECO:0000313" key="2">
    <source>
        <dbReference type="Proteomes" id="UP000321513"/>
    </source>
</evidence>
<gene>
    <name evidence="1" type="ORF">SAE01_23650</name>
</gene>
<dbReference type="EMBL" id="BJYT01000008">
    <property type="protein sequence ID" value="GEO09869.1"/>
    <property type="molecule type" value="Genomic_DNA"/>
</dbReference>
<protein>
    <submittedName>
        <fullName evidence="1">Uncharacterized protein</fullName>
    </submittedName>
</protein>
<evidence type="ECO:0000313" key="1">
    <source>
        <dbReference type="EMBL" id="GEO09869.1"/>
    </source>
</evidence>
<keyword evidence="2" id="KW-1185">Reference proteome</keyword>
<dbReference type="Proteomes" id="UP000321513">
    <property type="component" value="Unassembled WGS sequence"/>
</dbReference>
<accession>A0A512BD31</accession>
<reference evidence="1 2" key="1">
    <citation type="submission" date="2019-07" db="EMBL/GenBank/DDBJ databases">
        <title>Whole genome shotgun sequence of Segetibacter aerophilus NBRC 106135.</title>
        <authorList>
            <person name="Hosoyama A."/>
            <person name="Uohara A."/>
            <person name="Ohji S."/>
            <person name="Ichikawa N."/>
        </authorList>
    </citation>
    <scope>NUCLEOTIDE SEQUENCE [LARGE SCALE GENOMIC DNA]</scope>
    <source>
        <strain evidence="1 2">NBRC 106135</strain>
    </source>
</reference>
<organism evidence="1 2">
    <name type="scientific">Segetibacter aerophilus</name>
    <dbReference type="NCBI Taxonomy" id="670293"/>
    <lineage>
        <taxon>Bacteria</taxon>
        <taxon>Pseudomonadati</taxon>
        <taxon>Bacteroidota</taxon>
        <taxon>Chitinophagia</taxon>
        <taxon>Chitinophagales</taxon>
        <taxon>Chitinophagaceae</taxon>
        <taxon>Segetibacter</taxon>
    </lineage>
</organism>
<proteinExistence type="predicted"/>
<dbReference type="AlphaFoldDB" id="A0A512BD31"/>
<name>A0A512BD31_9BACT</name>
<dbReference type="OrthoDB" id="673023at2"/>
<dbReference type="RefSeq" id="WP_147203987.1">
    <property type="nucleotide sequence ID" value="NZ_BJYT01000008.1"/>
</dbReference>